<keyword evidence="2" id="KW-0732">Signal</keyword>
<dbReference type="AlphaFoldDB" id="A0A4C1SP47"/>
<keyword evidence="4" id="KW-1185">Reference proteome</keyword>
<comment type="caution">
    <text evidence="3">The sequence shown here is derived from an EMBL/GenBank/DDBJ whole genome shotgun (WGS) entry which is preliminary data.</text>
</comment>
<dbReference type="InterPro" id="IPR000900">
    <property type="entry name" value="Nebulin_repeat"/>
</dbReference>
<protein>
    <submittedName>
        <fullName evidence="3">LIM and SH3 domain protein Lasp</fullName>
    </submittedName>
</protein>
<evidence type="ECO:0000256" key="1">
    <source>
        <dbReference type="ARBA" id="ARBA00022737"/>
    </source>
</evidence>
<dbReference type="STRING" id="151549.A0A4C1SP47"/>
<dbReference type="Proteomes" id="UP000299102">
    <property type="component" value="Unassembled WGS sequence"/>
</dbReference>
<organism evidence="3 4">
    <name type="scientific">Eumeta variegata</name>
    <name type="common">Bagworm moth</name>
    <name type="synonym">Eumeta japonica</name>
    <dbReference type="NCBI Taxonomy" id="151549"/>
    <lineage>
        <taxon>Eukaryota</taxon>
        <taxon>Metazoa</taxon>
        <taxon>Ecdysozoa</taxon>
        <taxon>Arthropoda</taxon>
        <taxon>Hexapoda</taxon>
        <taxon>Insecta</taxon>
        <taxon>Pterygota</taxon>
        <taxon>Neoptera</taxon>
        <taxon>Endopterygota</taxon>
        <taxon>Lepidoptera</taxon>
        <taxon>Glossata</taxon>
        <taxon>Ditrysia</taxon>
        <taxon>Tineoidea</taxon>
        <taxon>Psychidae</taxon>
        <taxon>Oiketicinae</taxon>
        <taxon>Eumeta</taxon>
    </lineage>
</organism>
<dbReference type="OrthoDB" id="191061at2759"/>
<dbReference type="SMART" id="SM00227">
    <property type="entry name" value="NEBU"/>
    <property type="match status" value="1"/>
</dbReference>
<evidence type="ECO:0000313" key="3">
    <source>
        <dbReference type="EMBL" id="GBP03097.1"/>
    </source>
</evidence>
<proteinExistence type="predicted"/>
<evidence type="ECO:0000256" key="2">
    <source>
        <dbReference type="SAM" id="SignalP"/>
    </source>
</evidence>
<name>A0A4C1SP47_EUMVA</name>
<reference evidence="3 4" key="1">
    <citation type="journal article" date="2019" name="Commun. Biol.">
        <title>The bagworm genome reveals a unique fibroin gene that provides high tensile strength.</title>
        <authorList>
            <person name="Kono N."/>
            <person name="Nakamura H."/>
            <person name="Ohtoshi R."/>
            <person name="Tomita M."/>
            <person name="Numata K."/>
            <person name="Arakawa K."/>
        </authorList>
    </citation>
    <scope>NUCLEOTIDE SEQUENCE [LARGE SCALE GENOMIC DNA]</scope>
</reference>
<dbReference type="Pfam" id="PF00880">
    <property type="entry name" value="Nebulin"/>
    <property type="match status" value="1"/>
</dbReference>
<dbReference type="EMBL" id="BGZK01007261">
    <property type="protein sequence ID" value="GBP03097.1"/>
    <property type="molecule type" value="Genomic_DNA"/>
</dbReference>
<feature type="chain" id="PRO_5020033174" evidence="2">
    <location>
        <begin position="27"/>
        <end position="70"/>
    </location>
</feature>
<feature type="non-terminal residue" evidence="3">
    <location>
        <position position="70"/>
    </location>
</feature>
<feature type="signal peptide" evidence="2">
    <location>
        <begin position="1"/>
        <end position="26"/>
    </location>
</feature>
<sequence length="70" mass="7638">MVLTDELCYFIGLCLASAVLLSPDVADDPETLRIKQNTKIISNVAYHGDLEKKAAMEKQRGAAEASDNLK</sequence>
<keyword evidence="1" id="KW-0677">Repeat</keyword>
<gene>
    <name evidence="3" type="primary">Lasp</name>
    <name evidence="3" type="ORF">EVAR_71178_1</name>
</gene>
<evidence type="ECO:0000313" key="4">
    <source>
        <dbReference type="Proteomes" id="UP000299102"/>
    </source>
</evidence>
<accession>A0A4C1SP47</accession>
<dbReference type="PROSITE" id="PS51216">
    <property type="entry name" value="NEBULIN"/>
    <property type="match status" value="1"/>
</dbReference>
<dbReference type="GO" id="GO:0005737">
    <property type="term" value="C:cytoplasm"/>
    <property type="evidence" value="ECO:0007669"/>
    <property type="project" value="UniProtKB-ARBA"/>
</dbReference>